<sequence length="567" mass="60451">MSARIRRALLALVAGVSILALGACASIPTSGSVEQGSAQEEATTQSLRYYPAGPSDGASREEIVQGFIDAGTGSQNDFATARQYLTDDAAASWDPTEQVLITSGQVSMRTNDNDVINVSVAVSGEVNAHGVYREELSSSSEALEFTLQQVDGEWRISEAPDGVVLMRQAFTDLYRSTALTFLDVEQRYATQDLRWFPNTDDYATRVVEELLRGPAEWLYPGDAVTTAFPSGTSLLSDVTIADGQATVNLSGDASAAASASDLSLMRLQLERSLTVLDEVQSVELRVNGARIDASLPGADTVITSPDVNSLPLVYQDGSIGYLNSNSLSLPNGTENVDAAAAEINPIRGALSASRQTVTMLTEDGTYAMRYDDTSPTLIDSRGGQIEPALDNWDWVWTQSTSQTGLYVSKIGEGSIFEIPLPSGVAPNFISHQVSRDGTRLAVLFDDGDGVTLAIMPIMRDGGEPMALGDPLLLEMPGTEDTANDVAWVDSNSVAMLVDDGDGTTEVRLYRVGGELTSLGTIPNAVQVAGSNTLAGMRVVDRQGIVYAPRGTRWQASETVVNFLFAQM</sequence>
<accession>A0ABY4N173</accession>
<dbReference type="Pfam" id="PF10646">
    <property type="entry name" value="Germane"/>
    <property type="match status" value="1"/>
</dbReference>
<feature type="chain" id="PRO_5046171804" evidence="1">
    <location>
        <begin position="26"/>
        <end position="567"/>
    </location>
</feature>
<keyword evidence="1" id="KW-0732">Signal</keyword>
<evidence type="ECO:0000259" key="2">
    <source>
        <dbReference type="SMART" id="SM00909"/>
    </source>
</evidence>
<dbReference type="InterPro" id="IPR018910">
    <property type="entry name" value="LpqB_C"/>
</dbReference>
<feature type="domain" description="GerMN" evidence="2">
    <location>
        <begin position="203"/>
        <end position="295"/>
    </location>
</feature>
<feature type="signal peptide" evidence="1">
    <location>
        <begin position="1"/>
        <end position="25"/>
    </location>
</feature>
<dbReference type="EMBL" id="CP097160">
    <property type="protein sequence ID" value="UQN15248.1"/>
    <property type="molecule type" value="Genomic_DNA"/>
</dbReference>
<organism evidence="3">
    <name type="scientific">Gulosibacter sediminis</name>
    <dbReference type="NCBI Taxonomy" id="1729695"/>
    <lineage>
        <taxon>Bacteria</taxon>
        <taxon>Bacillati</taxon>
        <taxon>Actinomycetota</taxon>
        <taxon>Actinomycetes</taxon>
        <taxon>Micrococcales</taxon>
        <taxon>Microbacteriaceae</taxon>
        <taxon>Gulosibacter</taxon>
    </lineage>
</organism>
<evidence type="ECO:0000313" key="3">
    <source>
        <dbReference type="EMBL" id="UQN15248.1"/>
    </source>
</evidence>
<dbReference type="SMART" id="SM00909">
    <property type="entry name" value="Germane"/>
    <property type="match status" value="1"/>
</dbReference>
<dbReference type="Pfam" id="PF10647">
    <property type="entry name" value="Gmad1"/>
    <property type="match status" value="1"/>
</dbReference>
<dbReference type="InterPro" id="IPR019606">
    <property type="entry name" value="GerMN"/>
</dbReference>
<proteinExistence type="predicted"/>
<gene>
    <name evidence="3" type="ORF">M3M28_01890</name>
</gene>
<protein>
    <submittedName>
        <fullName evidence="3">LpqB family beta-propeller domain-containing protein</fullName>
    </submittedName>
</protein>
<dbReference type="InterPro" id="IPR059026">
    <property type="entry name" value="LpqB_N"/>
</dbReference>
<dbReference type="PROSITE" id="PS51257">
    <property type="entry name" value="PROKAR_LIPOPROTEIN"/>
    <property type="match status" value="1"/>
</dbReference>
<reference evidence="3" key="1">
    <citation type="submission" date="2022-05" db="EMBL/GenBank/DDBJ databases">
        <title>Complete genome sequence of toluene-degrading Gulosibacter sediminis strain ACHW.36C.</title>
        <authorList>
            <person name="Wai A.C."/>
            <person name="Lai G.K."/>
            <person name="Griffin S.D."/>
            <person name="Leung F.C."/>
        </authorList>
    </citation>
    <scope>NUCLEOTIDE SEQUENCE [LARGE SCALE GENOMIC DNA]</scope>
    <source>
        <strain evidence="3">ACHW.36C</strain>
    </source>
</reference>
<name>A0ABY4N173_9MICO</name>
<evidence type="ECO:0000256" key="1">
    <source>
        <dbReference type="SAM" id="SignalP"/>
    </source>
</evidence>
<dbReference type="Pfam" id="PF25976">
    <property type="entry name" value="LpqB_N"/>
    <property type="match status" value="1"/>
</dbReference>